<keyword evidence="7" id="KW-1185">Reference proteome</keyword>
<dbReference type="OrthoDB" id="9803988at2"/>
<comment type="caution">
    <text evidence="6">The sequence shown here is derived from an EMBL/GenBank/DDBJ whole genome shotgun (WGS) entry which is preliminary data.</text>
</comment>
<dbReference type="Proteomes" id="UP000027725">
    <property type="component" value="Unassembled WGS sequence"/>
</dbReference>
<dbReference type="AlphaFoldDB" id="A0A074TJ12"/>
<evidence type="ECO:0000313" key="7">
    <source>
        <dbReference type="Proteomes" id="UP000027725"/>
    </source>
</evidence>
<evidence type="ECO:0000256" key="1">
    <source>
        <dbReference type="ARBA" id="ARBA00004418"/>
    </source>
</evidence>
<dbReference type="GO" id="GO:0015833">
    <property type="term" value="P:peptide transport"/>
    <property type="evidence" value="ECO:0007669"/>
    <property type="project" value="TreeGrafter"/>
</dbReference>
<dbReference type="InterPro" id="IPR006311">
    <property type="entry name" value="TAT_signal"/>
</dbReference>
<accession>A0A074TJ12</accession>
<dbReference type="Gene3D" id="3.10.105.10">
    <property type="entry name" value="Dipeptide-binding Protein, Domain 3"/>
    <property type="match status" value="1"/>
</dbReference>
<dbReference type="Gene3D" id="3.90.76.10">
    <property type="entry name" value="Dipeptide-binding Protein, Domain 1"/>
    <property type="match status" value="1"/>
</dbReference>
<dbReference type="EMBL" id="JHEH01000001">
    <property type="protein sequence ID" value="KEP71691.1"/>
    <property type="molecule type" value="Genomic_DNA"/>
</dbReference>
<dbReference type="PANTHER" id="PTHR30290:SF9">
    <property type="entry name" value="OLIGOPEPTIDE-BINDING PROTEIN APPA"/>
    <property type="match status" value="1"/>
</dbReference>
<organism evidence="6 7">
    <name type="scientific">Thioclava dalianensis</name>
    <dbReference type="NCBI Taxonomy" id="1185766"/>
    <lineage>
        <taxon>Bacteria</taxon>
        <taxon>Pseudomonadati</taxon>
        <taxon>Pseudomonadota</taxon>
        <taxon>Alphaproteobacteria</taxon>
        <taxon>Rhodobacterales</taxon>
        <taxon>Paracoccaceae</taxon>
        <taxon>Thioclava</taxon>
    </lineage>
</organism>
<dbReference type="RefSeq" id="WP_038061289.1">
    <property type="nucleotide sequence ID" value="NZ_FOVB01000005.1"/>
</dbReference>
<evidence type="ECO:0000313" key="6">
    <source>
        <dbReference type="EMBL" id="KEP71691.1"/>
    </source>
</evidence>
<dbReference type="InterPro" id="IPR000914">
    <property type="entry name" value="SBP_5_dom"/>
</dbReference>
<comment type="similarity">
    <text evidence="2">Belongs to the bacterial solute-binding protein 5 family.</text>
</comment>
<dbReference type="GO" id="GO:1904680">
    <property type="term" value="F:peptide transmembrane transporter activity"/>
    <property type="evidence" value="ECO:0007669"/>
    <property type="project" value="TreeGrafter"/>
</dbReference>
<sequence length="529" mass="58306">MTKFTLTRRGLLISGVATGVLMGTGLPSMAETPPGVLVVGQIAEPKALDPAAVTAVNDFRILMNLYDGLVRYKSGTLEVEPALAKSWDISEDGKTYTFHLREGVKFHDGSDFDAEAVKFNFERMLDDKHPFHDTGPFPLAFFFSSVDTIDVKDPQTVVFTLKEPYAPFLSNLAYPTGLIISPTAVKKFDKDFGRNPVGTGPFTFKEWRPNEAVVVEGNPDYWDTPTTLKAVIFRPITDANTRVAEMLAGGIDLMVEVPPVALKEFENNTYHLVEQAGPHLWFLILDCAKGPFKDKRARQAANYAINKEAIVNNVLEGTATVAAGPTPAAFAWAHDDSLKPYPYDPEKAKALLKEAGVAEGTQVTFYVTDGGSGMLDPVAMGTAIQADLKAVGLDAKIETFEWNTFLGKVNPGLDSKGQHVDMAEMAWMTNDPDTLPYLALRTDAWPDKGGFNSGYYSNPEVDKLLEEARTATDQSKRAELYKKMQQIVHDDAPWVFVANWKQNAVTNDKVSDFTLQPSFFLLLKDVKKT</sequence>
<dbReference type="Pfam" id="PF00496">
    <property type="entry name" value="SBP_bac_5"/>
    <property type="match status" value="1"/>
</dbReference>
<proteinExistence type="inferred from homology"/>
<dbReference type="GO" id="GO:0030288">
    <property type="term" value="C:outer membrane-bounded periplasmic space"/>
    <property type="evidence" value="ECO:0007669"/>
    <property type="project" value="UniProtKB-ARBA"/>
</dbReference>
<keyword evidence="3" id="KW-0813">Transport</keyword>
<dbReference type="CDD" id="cd08493">
    <property type="entry name" value="PBP2_DppA_like"/>
    <property type="match status" value="1"/>
</dbReference>
<name>A0A074TJ12_9RHOB</name>
<evidence type="ECO:0000256" key="2">
    <source>
        <dbReference type="ARBA" id="ARBA00005695"/>
    </source>
</evidence>
<dbReference type="GO" id="GO:0043190">
    <property type="term" value="C:ATP-binding cassette (ABC) transporter complex"/>
    <property type="evidence" value="ECO:0007669"/>
    <property type="project" value="InterPro"/>
</dbReference>
<reference evidence="6 7" key="1">
    <citation type="submission" date="2014-03" db="EMBL/GenBank/DDBJ databases">
        <title>The draft genome sequence of Thioclava dalianensis DLFJ1-1.</title>
        <authorList>
            <person name="Lai Q."/>
            <person name="Shao Z."/>
        </authorList>
    </citation>
    <scope>NUCLEOTIDE SEQUENCE [LARGE SCALE GENOMIC DNA]</scope>
    <source>
        <strain evidence="6 7">DLFJ1-1</strain>
    </source>
</reference>
<dbReference type="PANTHER" id="PTHR30290">
    <property type="entry name" value="PERIPLASMIC BINDING COMPONENT OF ABC TRANSPORTER"/>
    <property type="match status" value="1"/>
</dbReference>
<dbReference type="PROSITE" id="PS01040">
    <property type="entry name" value="SBP_BACTERIAL_5"/>
    <property type="match status" value="1"/>
</dbReference>
<dbReference type="eggNOG" id="COG0747">
    <property type="taxonomic scope" value="Bacteria"/>
</dbReference>
<evidence type="ECO:0000256" key="4">
    <source>
        <dbReference type="ARBA" id="ARBA00022729"/>
    </source>
</evidence>
<dbReference type="InterPro" id="IPR039424">
    <property type="entry name" value="SBP_5"/>
</dbReference>
<dbReference type="PROSITE" id="PS51318">
    <property type="entry name" value="TAT"/>
    <property type="match status" value="1"/>
</dbReference>
<dbReference type="InterPro" id="IPR030678">
    <property type="entry name" value="Peptide/Ni-bd"/>
</dbReference>
<evidence type="ECO:0000256" key="3">
    <source>
        <dbReference type="ARBA" id="ARBA00022448"/>
    </source>
</evidence>
<feature type="domain" description="Solute-binding protein family 5" evidence="5">
    <location>
        <begin position="78"/>
        <end position="440"/>
    </location>
</feature>
<gene>
    <name evidence="6" type="ORF">DL1_01410</name>
</gene>
<comment type="subcellular location">
    <subcellularLocation>
        <location evidence="1">Periplasm</location>
    </subcellularLocation>
</comment>
<protein>
    <submittedName>
        <fullName evidence="6">Peptide ABC transporter substrate-binding protein</fullName>
    </submittedName>
</protein>
<dbReference type="SUPFAM" id="SSF53850">
    <property type="entry name" value="Periplasmic binding protein-like II"/>
    <property type="match status" value="1"/>
</dbReference>
<dbReference type="Gene3D" id="3.40.190.10">
    <property type="entry name" value="Periplasmic binding protein-like II"/>
    <property type="match status" value="1"/>
</dbReference>
<evidence type="ECO:0000259" key="5">
    <source>
        <dbReference type="Pfam" id="PF00496"/>
    </source>
</evidence>
<dbReference type="STRING" id="1185766.SAMN05216224_105104"/>
<keyword evidence="4" id="KW-0732">Signal</keyword>
<dbReference type="InterPro" id="IPR023765">
    <property type="entry name" value="SBP_5_CS"/>
</dbReference>
<dbReference type="PIRSF" id="PIRSF002741">
    <property type="entry name" value="MppA"/>
    <property type="match status" value="1"/>
</dbReference>